<dbReference type="GO" id="GO:0016757">
    <property type="term" value="F:glycosyltransferase activity"/>
    <property type="evidence" value="ECO:0007669"/>
    <property type="project" value="InterPro"/>
</dbReference>
<evidence type="ECO:0000259" key="1">
    <source>
        <dbReference type="Pfam" id="PF00534"/>
    </source>
</evidence>
<proteinExistence type="predicted"/>
<dbReference type="Proteomes" id="UP000479114">
    <property type="component" value="Chromosome"/>
</dbReference>
<evidence type="ECO:0000313" key="4">
    <source>
        <dbReference type="Proteomes" id="UP000479114"/>
    </source>
</evidence>
<dbReference type="Pfam" id="PF13439">
    <property type="entry name" value="Glyco_transf_4"/>
    <property type="match status" value="1"/>
</dbReference>
<dbReference type="Gene3D" id="3.40.50.2000">
    <property type="entry name" value="Glycogen Phosphorylase B"/>
    <property type="match status" value="2"/>
</dbReference>
<reference evidence="3 4" key="1">
    <citation type="submission" date="2020-02" db="EMBL/GenBank/DDBJ databases">
        <title>Paenibacillus sp. nov., isolated from rhizosphere soil of tomato.</title>
        <authorList>
            <person name="Weon H.-Y."/>
            <person name="Lee S.A."/>
        </authorList>
    </citation>
    <scope>NUCLEOTIDE SEQUENCE [LARGE SCALE GENOMIC DNA]</scope>
    <source>
        <strain evidence="3 4">14171R-81</strain>
    </source>
</reference>
<dbReference type="PANTHER" id="PTHR45947">
    <property type="entry name" value="SULFOQUINOVOSYL TRANSFERASE SQD2"/>
    <property type="match status" value="1"/>
</dbReference>
<dbReference type="Pfam" id="PF00534">
    <property type="entry name" value="Glycos_transf_1"/>
    <property type="match status" value="1"/>
</dbReference>
<accession>A0A6C0NXD2</accession>
<dbReference type="InterPro" id="IPR050194">
    <property type="entry name" value="Glycosyltransferase_grp1"/>
</dbReference>
<dbReference type="KEGG" id="prz:GZH47_08350"/>
<dbReference type="SUPFAM" id="SSF53756">
    <property type="entry name" value="UDP-Glycosyltransferase/glycogen phosphorylase"/>
    <property type="match status" value="1"/>
</dbReference>
<feature type="domain" description="Glycosyltransferase subfamily 4-like N-terminal" evidence="2">
    <location>
        <begin position="28"/>
        <end position="174"/>
    </location>
</feature>
<name>A0A6C0NXD2_9BACL</name>
<dbReference type="CDD" id="cd03801">
    <property type="entry name" value="GT4_PimA-like"/>
    <property type="match status" value="1"/>
</dbReference>
<evidence type="ECO:0000313" key="3">
    <source>
        <dbReference type="EMBL" id="QHW30859.1"/>
    </source>
</evidence>
<sequence length="361" mass="41044">MRVLHLLASGDIGGIEVLCKDIGLTSKHENIFCFLWRGGQIEEEMKMCGLNTIVINLEKKFSLAPLKMINKAIHEYSVEAIIFHHSSPLLWIYLPILKKQNRNIKVLLYSHNHFDNLVLKGNRKYWMYRLLFKRAYKNADQIVAISECVKKSIKEGLKYSDNKIVVIHNGINNARFECVREEKKQNCEIVYVGRIIKEKGLHVLINAIVYLKGLSNFHVSIVGSGPYMDEIAELVRSHELEGVVSIAGPTRNVSEVFRNSDIFVHPAIWEEGFGITIVEALSSGLVCVVSNKGATKEIIDNEENGYIFKSGDSQQLSEILEYLIINKDSKEMEIIRQNAITKAETFSLDKMVGKLDQLLSY</sequence>
<evidence type="ECO:0000259" key="2">
    <source>
        <dbReference type="Pfam" id="PF13439"/>
    </source>
</evidence>
<keyword evidence="3" id="KW-0808">Transferase</keyword>
<organism evidence="3 4">
    <name type="scientific">Paenibacillus rhizovicinus</name>
    <dbReference type="NCBI Taxonomy" id="2704463"/>
    <lineage>
        <taxon>Bacteria</taxon>
        <taxon>Bacillati</taxon>
        <taxon>Bacillota</taxon>
        <taxon>Bacilli</taxon>
        <taxon>Bacillales</taxon>
        <taxon>Paenibacillaceae</taxon>
        <taxon>Paenibacillus</taxon>
    </lineage>
</organism>
<dbReference type="AlphaFoldDB" id="A0A6C0NXD2"/>
<feature type="domain" description="Glycosyl transferase family 1" evidence="1">
    <location>
        <begin position="183"/>
        <end position="339"/>
    </location>
</feature>
<keyword evidence="4" id="KW-1185">Reference proteome</keyword>
<dbReference type="InterPro" id="IPR028098">
    <property type="entry name" value="Glyco_trans_4-like_N"/>
</dbReference>
<dbReference type="RefSeq" id="WP_162639668.1">
    <property type="nucleotide sequence ID" value="NZ_CP048286.1"/>
</dbReference>
<dbReference type="InterPro" id="IPR001296">
    <property type="entry name" value="Glyco_trans_1"/>
</dbReference>
<gene>
    <name evidence="3" type="ORF">GZH47_08350</name>
</gene>
<dbReference type="EMBL" id="CP048286">
    <property type="protein sequence ID" value="QHW30859.1"/>
    <property type="molecule type" value="Genomic_DNA"/>
</dbReference>
<dbReference type="PANTHER" id="PTHR45947:SF3">
    <property type="entry name" value="SULFOQUINOVOSYL TRANSFERASE SQD2"/>
    <property type="match status" value="1"/>
</dbReference>
<protein>
    <submittedName>
        <fullName evidence="3">Glycosyltransferase family 4 protein</fullName>
    </submittedName>
</protein>